<feature type="domain" description="WRKY19-like zinc finger" evidence="2">
    <location>
        <begin position="203"/>
        <end position="225"/>
    </location>
</feature>
<accession>A0ABD3QYS6</accession>
<evidence type="ECO:0000256" key="1">
    <source>
        <dbReference type="SAM" id="MobiDB-lite"/>
    </source>
</evidence>
<dbReference type="Proteomes" id="UP001516023">
    <property type="component" value="Unassembled WGS sequence"/>
</dbReference>
<dbReference type="EMBL" id="JABMIG020000014">
    <property type="protein sequence ID" value="KAL3803325.1"/>
    <property type="molecule type" value="Genomic_DNA"/>
</dbReference>
<organism evidence="3 4">
    <name type="scientific">Cyclotella cryptica</name>
    <dbReference type="NCBI Taxonomy" id="29204"/>
    <lineage>
        <taxon>Eukaryota</taxon>
        <taxon>Sar</taxon>
        <taxon>Stramenopiles</taxon>
        <taxon>Ochrophyta</taxon>
        <taxon>Bacillariophyta</taxon>
        <taxon>Coscinodiscophyceae</taxon>
        <taxon>Thalassiosirophycidae</taxon>
        <taxon>Stephanodiscales</taxon>
        <taxon>Stephanodiscaceae</taxon>
        <taxon>Cyclotella</taxon>
    </lineage>
</organism>
<proteinExistence type="predicted"/>
<reference evidence="3 4" key="1">
    <citation type="journal article" date="2020" name="G3 (Bethesda)">
        <title>Improved Reference Genome for Cyclotella cryptica CCMP332, a Model for Cell Wall Morphogenesis, Salinity Adaptation, and Lipid Production in Diatoms (Bacillariophyta).</title>
        <authorList>
            <person name="Roberts W.R."/>
            <person name="Downey K.M."/>
            <person name="Ruck E.C."/>
            <person name="Traller J.C."/>
            <person name="Alverson A.J."/>
        </authorList>
    </citation>
    <scope>NUCLEOTIDE SEQUENCE [LARGE SCALE GENOMIC DNA]</scope>
    <source>
        <strain evidence="3 4">CCMP332</strain>
    </source>
</reference>
<name>A0ABD3QYS6_9STRA</name>
<gene>
    <name evidence="3" type="ORF">HJC23_009289</name>
</gene>
<keyword evidence="4" id="KW-1185">Reference proteome</keyword>
<sequence>MSKNNEIPLQITGVTYEDIMSHMNAVDRLTRSRFGVTHSKLLQIKEDLEREIVDAQTAFVNASSVSSSYVDSAETQSNSDSPRDRRRIHGSTTDRNSDAVECRTTALEKFENKVANSSCEPRVQNSQEGGNNDSNLMCLSVGTYCENQKRGPRACAVSGCPNRRVQGGVCIAHGANRKLCKFPGCSKKRKVAGKCSAHGPQRKRCDEEGCAKAAVRGGLCIGHGGKKKQCSVEDCAKHSTTGGMCKRHYDEFCGI</sequence>
<evidence type="ECO:0000313" key="3">
    <source>
        <dbReference type="EMBL" id="KAL3803325.1"/>
    </source>
</evidence>
<dbReference type="AlphaFoldDB" id="A0ABD3QYS6"/>
<dbReference type="InterPro" id="IPR056866">
    <property type="entry name" value="Znf_WRKY19"/>
</dbReference>
<dbReference type="PANTHER" id="PTHR31827">
    <property type="entry name" value="EMB|CAB89363.1"/>
    <property type="match status" value="1"/>
</dbReference>
<protein>
    <recommendedName>
        <fullName evidence="2">WRKY19-like zinc finger domain-containing protein</fullName>
    </recommendedName>
</protein>
<feature type="region of interest" description="Disordered" evidence="1">
    <location>
        <begin position="66"/>
        <end position="99"/>
    </location>
</feature>
<dbReference type="PANTHER" id="PTHR31827:SF1">
    <property type="entry name" value="EMB|CAB89363.1"/>
    <property type="match status" value="1"/>
</dbReference>
<comment type="caution">
    <text evidence="3">The sequence shown here is derived from an EMBL/GenBank/DDBJ whole genome shotgun (WGS) entry which is preliminary data.</text>
</comment>
<dbReference type="Pfam" id="PF24906">
    <property type="entry name" value="Zf_WRKY19"/>
    <property type="match status" value="1"/>
</dbReference>
<evidence type="ECO:0000259" key="2">
    <source>
        <dbReference type="Pfam" id="PF24906"/>
    </source>
</evidence>
<evidence type="ECO:0000313" key="4">
    <source>
        <dbReference type="Proteomes" id="UP001516023"/>
    </source>
</evidence>